<keyword evidence="1" id="KW-0732">Signal</keyword>
<evidence type="ECO:0000259" key="2">
    <source>
        <dbReference type="PROSITE" id="PS50184"/>
    </source>
</evidence>
<keyword evidence="4" id="KW-1185">Reference proteome</keyword>
<sequence>MQDILVLLGTILSGSLTRASSATALTVCLYVSASPARIRTVNPSLVKASSCCLILAAPYVRPPALLVTSVARQFRLYPSQHGKVWSTSPCTSCRCYDGEVTCDYITCPLTNCRPGEVKQGVEGECCPQCVPTGREYSNLKQIRIGSLERFIF</sequence>
<name>A0AAV4CMJ7_9GAST</name>
<accession>A0AAV4CMJ7</accession>
<dbReference type="PROSITE" id="PS01208">
    <property type="entry name" value="VWFC_1"/>
    <property type="match status" value="1"/>
</dbReference>
<protein>
    <submittedName>
        <fullName evidence="3">Extracellular matrix protein fras1</fullName>
    </submittedName>
</protein>
<reference evidence="3 4" key="1">
    <citation type="journal article" date="2021" name="Elife">
        <title>Chloroplast acquisition without the gene transfer in kleptoplastic sea slugs, Plakobranchus ocellatus.</title>
        <authorList>
            <person name="Maeda T."/>
            <person name="Takahashi S."/>
            <person name="Yoshida T."/>
            <person name="Shimamura S."/>
            <person name="Takaki Y."/>
            <person name="Nagai Y."/>
            <person name="Toyoda A."/>
            <person name="Suzuki Y."/>
            <person name="Arimoto A."/>
            <person name="Ishii H."/>
            <person name="Satoh N."/>
            <person name="Nishiyama T."/>
            <person name="Hasebe M."/>
            <person name="Maruyama T."/>
            <person name="Minagawa J."/>
            <person name="Obokata J."/>
            <person name="Shigenobu S."/>
        </authorList>
    </citation>
    <scope>NUCLEOTIDE SEQUENCE [LARGE SCALE GENOMIC DNA]</scope>
</reference>
<dbReference type="PROSITE" id="PS50184">
    <property type="entry name" value="VWFC_2"/>
    <property type="match status" value="1"/>
</dbReference>
<dbReference type="InterPro" id="IPR001007">
    <property type="entry name" value="VWF_dom"/>
</dbReference>
<dbReference type="SUPFAM" id="SSF57603">
    <property type="entry name" value="FnI-like domain"/>
    <property type="match status" value="1"/>
</dbReference>
<feature type="chain" id="PRO_5043405422" evidence="1">
    <location>
        <begin position="22"/>
        <end position="152"/>
    </location>
</feature>
<dbReference type="Pfam" id="PF00093">
    <property type="entry name" value="VWC"/>
    <property type="match status" value="1"/>
</dbReference>
<proteinExistence type="predicted"/>
<comment type="caution">
    <text evidence="3">The sequence shown here is derived from an EMBL/GenBank/DDBJ whole genome shotgun (WGS) entry which is preliminary data.</text>
</comment>
<organism evidence="3 4">
    <name type="scientific">Plakobranchus ocellatus</name>
    <dbReference type="NCBI Taxonomy" id="259542"/>
    <lineage>
        <taxon>Eukaryota</taxon>
        <taxon>Metazoa</taxon>
        <taxon>Spiralia</taxon>
        <taxon>Lophotrochozoa</taxon>
        <taxon>Mollusca</taxon>
        <taxon>Gastropoda</taxon>
        <taxon>Heterobranchia</taxon>
        <taxon>Euthyneura</taxon>
        <taxon>Panpulmonata</taxon>
        <taxon>Sacoglossa</taxon>
        <taxon>Placobranchoidea</taxon>
        <taxon>Plakobranchidae</taxon>
        <taxon>Plakobranchus</taxon>
    </lineage>
</organism>
<dbReference type="SMART" id="SM00214">
    <property type="entry name" value="VWC"/>
    <property type="match status" value="1"/>
</dbReference>
<evidence type="ECO:0000256" key="1">
    <source>
        <dbReference type="SAM" id="SignalP"/>
    </source>
</evidence>
<evidence type="ECO:0000313" key="4">
    <source>
        <dbReference type="Proteomes" id="UP000735302"/>
    </source>
</evidence>
<evidence type="ECO:0000313" key="3">
    <source>
        <dbReference type="EMBL" id="GFO33121.1"/>
    </source>
</evidence>
<dbReference type="EMBL" id="BLXT01006765">
    <property type="protein sequence ID" value="GFO33121.1"/>
    <property type="molecule type" value="Genomic_DNA"/>
</dbReference>
<feature type="signal peptide" evidence="1">
    <location>
        <begin position="1"/>
        <end position="21"/>
    </location>
</feature>
<dbReference type="AlphaFoldDB" id="A0AAV4CMJ7"/>
<gene>
    <name evidence="3" type="ORF">PoB_005962600</name>
</gene>
<dbReference type="Proteomes" id="UP000735302">
    <property type="component" value="Unassembled WGS sequence"/>
</dbReference>
<dbReference type="Gene3D" id="6.20.200.20">
    <property type="match status" value="1"/>
</dbReference>
<feature type="domain" description="VWFC" evidence="2">
    <location>
        <begin position="80"/>
        <end position="130"/>
    </location>
</feature>